<dbReference type="InterPro" id="IPR023631">
    <property type="entry name" value="Amidase_dom"/>
</dbReference>
<evidence type="ECO:0000256" key="1">
    <source>
        <dbReference type="ARBA" id="ARBA00009199"/>
    </source>
</evidence>
<name>A0A1Y4MRH2_9FIRM</name>
<reference evidence="4" key="1">
    <citation type="submission" date="2017-04" db="EMBL/GenBank/DDBJ databases">
        <title>Function of individual gut microbiota members based on whole genome sequencing of pure cultures obtained from chicken caecum.</title>
        <authorList>
            <person name="Medvecky M."/>
            <person name="Cejkova D."/>
            <person name="Polansky O."/>
            <person name="Karasova D."/>
            <person name="Kubasova T."/>
            <person name="Cizek A."/>
            <person name="Rychlik I."/>
        </authorList>
    </citation>
    <scope>NUCLEOTIDE SEQUENCE [LARGE SCALE GENOMIC DNA]</scope>
    <source>
        <strain evidence="4">An175</strain>
    </source>
</reference>
<protein>
    <recommendedName>
        <fullName evidence="2">Amidase domain-containing protein</fullName>
    </recommendedName>
</protein>
<feature type="domain" description="Amidase" evidence="2">
    <location>
        <begin position="26"/>
        <end position="448"/>
    </location>
</feature>
<evidence type="ECO:0000313" key="3">
    <source>
        <dbReference type="EMBL" id="OUP69236.1"/>
    </source>
</evidence>
<accession>A0A1Y4MRH2</accession>
<dbReference type="AlphaFoldDB" id="A0A1Y4MRH2"/>
<dbReference type="InterPro" id="IPR000120">
    <property type="entry name" value="Amidase"/>
</dbReference>
<comment type="caution">
    <text evidence="3">The sequence shown here is derived from an EMBL/GenBank/DDBJ whole genome shotgun (WGS) entry which is preliminary data.</text>
</comment>
<comment type="similarity">
    <text evidence="1">Belongs to the amidase family.</text>
</comment>
<evidence type="ECO:0000259" key="2">
    <source>
        <dbReference type="Pfam" id="PF01425"/>
    </source>
</evidence>
<dbReference type="PANTHER" id="PTHR11895">
    <property type="entry name" value="TRANSAMIDASE"/>
    <property type="match status" value="1"/>
</dbReference>
<dbReference type="InterPro" id="IPR036928">
    <property type="entry name" value="AS_sf"/>
</dbReference>
<evidence type="ECO:0000313" key="4">
    <source>
        <dbReference type="Proteomes" id="UP000196386"/>
    </source>
</evidence>
<dbReference type="RefSeq" id="WP_087301362.1">
    <property type="nucleotide sequence ID" value="NZ_NFKP01000011.1"/>
</dbReference>
<dbReference type="GO" id="GO:0003824">
    <property type="term" value="F:catalytic activity"/>
    <property type="evidence" value="ECO:0007669"/>
    <property type="project" value="InterPro"/>
</dbReference>
<dbReference type="SUPFAM" id="SSF75304">
    <property type="entry name" value="Amidase signature (AS) enzymes"/>
    <property type="match status" value="1"/>
</dbReference>
<organism evidence="3 4">
    <name type="scientific">Anaerotruncus colihominis</name>
    <dbReference type="NCBI Taxonomy" id="169435"/>
    <lineage>
        <taxon>Bacteria</taxon>
        <taxon>Bacillati</taxon>
        <taxon>Bacillota</taxon>
        <taxon>Clostridia</taxon>
        <taxon>Eubacteriales</taxon>
        <taxon>Oscillospiraceae</taxon>
        <taxon>Anaerotruncus</taxon>
    </lineage>
</organism>
<gene>
    <name evidence="3" type="ORF">B5F11_10220</name>
</gene>
<dbReference type="Pfam" id="PF01425">
    <property type="entry name" value="Amidase"/>
    <property type="match status" value="1"/>
</dbReference>
<proteinExistence type="inferred from homology"/>
<dbReference type="Gene3D" id="3.90.1300.10">
    <property type="entry name" value="Amidase signature (AS) domain"/>
    <property type="match status" value="1"/>
</dbReference>
<dbReference type="PANTHER" id="PTHR11895:SF7">
    <property type="entry name" value="GLUTAMYL-TRNA(GLN) AMIDOTRANSFERASE SUBUNIT A, MITOCHONDRIAL"/>
    <property type="match status" value="1"/>
</dbReference>
<dbReference type="EMBL" id="NFKP01000011">
    <property type="protein sequence ID" value="OUP69236.1"/>
    <property type="molecule type" value="Genomic_DNA"/>
</dbReference>
<dbReference type="Proteomes" id="UP000196386">
    <property type="component" value="Unassembled WGS sequence"/>
</dbReference>
<sequence length="464" mass="50759">MKNDINKMTIHELATQFRKKQLSPVEVVEVLLQELHTNDKYNAFITVTDDLARQAAYDAENRFLQGRPLSILDGIPYAAKDIFFTKDVRTTMGSAIYKDFIPNYNASVIETLHAAGAILIGKTNTHEFASGGTSDVGYFAPIRNPRNLNKIPGGSSGGSGAALAGYLCPAALGSDTSGSVRLPAAACGVVGMRPTHGLVSKYGVYPLSDTIDSVGPMTRTVKDNAYMLNVMAAYDKKDSWSIRASPVNYVEELDQGIKGMTVAIPYGLFQDSCEPFVFQCFEQAVSALRDAGIQIKSIPNIDPTGEFTDACRTIRICEACVVHEPNMHKHKNLYSPEIYEQMLEGFKYSAADYIKALRLQTVFKGRFLKALDDAEADAMMIPTMPIVPTDIGQREIVIQGHTHSVHNRLGLYTIIASFTGFPALSVPSGFNEENVPAGVQILPRPLQESIAYRIGFALENTLQL</sequence>